<reference evidence="1" key="1">
    <citation type="submission" date="2023-01" db="EMBL/GenBank/DDBJ databases">
        <authorList>
            <person name="Piombo E."/>
        </authorList>
    </citation>
    <scope>NUCLEOTIDE SEQUENCE</scope>
</reference>
<dbReference type="Proteomes" id="UP001160390">
    <property type="component" value="Unassembled WGS sequence"/>
</dbReference>
<dbReference type="AlphaFoldDB" id="A0AA35LRW2"/>
<sequence>MAANAGVRDGPFVKFPGWDLPGDDCAYYPDLKGKVLDLKQLVLKKQGNMFLAFNTNGEIRSWAVLDFKKFQKSASDLYVRVEYPGWYFVQGMDSPDNNLTQITEVNTSTGLREAVIAKFGVANNVAAFNTDGYVKSKVVYPLQPGLKQASSLAGIYIRTAFSDFNFYPLLDSSGFNIEQTKEFANEIPQLIQKTSSLTNSEGFNTDGWHKYALEGPPPKSTAPSFKEPYQGIYYRTGWPDFIFLPGMDSEGYGIRNVGNLQVSELLDAAREDPEAVAVNTSGWLKSDLNKGGPSDIPGAEDLKGIYVKLAGPQGALSTWSESNEVALLSSALFALKGSVVIWSRWVLNDANVRLQYQRSVSAAADGIIARVQNHELTPAQGAQEAHSIRNQYLLDMRKISSPLGLMIAESIKPAGGSYQAYLDKNAMKKYQKSYADLTLGQAQAVAEETIRSAGRANPNVTAVITTASTVSKGILAICAAVSVYSVTTAPAWDVELGRQVASWSASIIAGQIGVGVGSLTGPVGAVVGSIAGSLLGGLGYDALANWFYGGPSSATAQELLGSSLEPVSKLVKTRTVGSGSYIHVVRATVLATSVSGDHEAVKKMVEDIPENINPQSAASVLATIVWVSSNGTMLPANAKSPKDLITLMDYIRLNLPSPNPDF</sequence>
<keyword evidence="2" id="KW-1185">Reference proteome</keyword>
<gene>
    <name evidence="1" type="ORF">CCHLO57077_00013004</name>
</gene>
<proteinExistence type="predicted"/>
<accession>A0AA35LRW2</accession>
<organism evidence="1 2">
    <name type="scientific">Clonostachys chloroleuca</name>
    <dbReference type="NCBI Taxonomy" id="1926264"/>
    <lineage>
        <taxon>Eukaryota</taxon>
        <taxon>Fungi</taxon>
        <taxon>Dikarya</taxon>
        <taxon>Ascomycota</taxon>
        <taxon>Pezizomycotina</taxon>
        <taxon>Sordariomycetes</taxon>
        <taxon>Hypocreomycetidae</taxon>
        <taxon>Hypocreales</taxon>
        <taxon>Bionectriaceae</taxon>
        <taxon>Clonostachys</taxon>
    </lineage>
</organism>
<name>A0AA35LRW2_9HYPO</name>
<comment type="caution">
    <text evidence="1">The sequence shown here is derived from an EMBL/GenBank/DDBJ whole genome shotgun (WGS) entry which is preliminary data.</text>
</comment>
<dbReference type="EMBL" id="CABFNP030000582">
    <property type="protein sequence ID" value="CAI6047356.1"/>
    <property type="molecule type" value="Genomic_DNA"/>
</dbReference>
<evidence type="ECO:0000313" key="1">
    <source>
        <dbReference type="EMBL" id="CAI6047356.1"/>
    </source>
</evidence>
<protein>
    <submittedName>
        <fullName evidence="1">Uncharacterized protein</fullName>
    </submittedName>
</protein>
<evidence type="ECO:0000313" key="2">
    <source>
        <dbReference type="Proteomes" id="UP001160390"/>
    </source>
</evidence>